<feature type="region of interest" description="Disordered" evidence="2">
    <location>
        <begin position="1"/>
        <end position="24"/>
    </location>
</feature>
<gene>
    <name evidence="4" type="ORF">CCMP2556_LOCUS15408</name>
</gene>
<feature type="coiled-coil region" evidence="1">
    <location>
        <begin position="411"/>
        <end position="438"/>
    </location>
</feature>
<dbReference type="Gene3D" id="3.40.50.980">
    <property type="match status" value="2"/>
</dbReference>
<comment type="caution">
    <text evidence="4">The sequence shown here is derived from an EMBL/GenBank/DDBJ whole genome shotgun (WGS) entry which is preliminary data.</text>
</comment>
<dbReference type="PANTHER" id="PTHR45527">
    <property type="entry name" value="NONRIBOSOMAL PEPTIDE SYNTHETASE"/>
    <property type="match status" value="1"/>
</dbReference>
<reference evidence="4 5" key="1">
    <citation type="submission" date="2024-02" db="EMBL/GenBank/DDBJ databases">
        <authorList>
            <person name="Chen Y."/>
            <person name="Shah S."/>
            <person name="Dougan E. K."/>
            <person name="Thang M."/>
            <person name="Chan C."/>
        </authorList>
    </citation>
    <scope>NUCLEOTIDE SEQUENCE [LARGE SCALE GENOMIC DNA]</scope>
</reference>
<evidence type="ECO:0000256" key="2">
    <source>
        <dbReference type="SAM" id="MobiDB-lite"/>
    </source>
</evidence>
<dbReference type="PANTHER" id="PTHR45527:SF1">
    <property type="entry name" value="FATTY ACID SYNTHASE"/>
    <property type="match status" value="1"/>
</dbReference>
<accession>A0ABP0KAT6</accession>
<protein>
    <recommendedName>
        <fullName evidence="3">AMP-dependent synthetase/ligase domain-containing protein</fullName>
    </recommendedName>
</protein>
<dbReference type="InterPro" id="IPR020845">
    <property type="entry name" value="AMP-binding_CS"/>
</dbReference>
<dbReference type="EMBL" id="CAXAMN010008080">
    <property type="protein sequence ID" value="CAK9023905.1"/>
    <property type="molecule type" value="Genomic_DNA"/>
</dbReference>
<dbReference type="Pfam" id="PF00501">
    <property type="entry name" value="AMP-binding"/>
    <property type="match status" value="1"/>
</dbReference>
<dbReference type="Proteomes" id="UP001642484">
    <property type="component" value="Unassembled WGS sequence"/>
</dbReference>
<dbReference type="PROSITE" id="PS51257">
    <property type="entry name" value="PROKAR_LIPOPROTEIN"/>
    <property type="match status" value="1"/>
</dbReference>
<evidence type="ECO:0000313" key="4">
    <source>
        <dbReference type="EMBL" id="CAK9023905.1"/>
    </source>
</evidence>
<evidence type="ECO:0000313" key="5">
    <source>
        <dbReference type="Proteomes" id="UP001642484"/>
    </source>
</evidence>
<organism evidence="4 5">
    <name type="scientific">Durusdinium trenchii</name>
    <dbReference type="NCBI Taxonomy" id="1381693"/>
    <lineage>
        <taxon>Eukaryota</taxon>
        <taxon>Sar</taxon>
        <taxon>Alveolata</taxon>
        <taxon>Dinophyceae</taxon>
        <taxon>Suessiales</taxon>
        <taxon>Symbiodiniaceae</taxon>
        <taxon>Durusdinium</taxon>
    </lineage>
</organism>
<feature type="domain" description="AMP-dependent synthetase/ligase" evidence="3">
    <location>
        <begin position="922"/>
        <end position="1102"/>
    </location>
</feature>
<dbReference type="SUPFAM" id="SSF56801">
    <property type="entry name" value="Acetyl-CoA synthetase-like"/>
    <property type="match status" value="1"/>
</dbReference>
<dbReference type="PROSITE" id="PS00455">
    <property type="entry name" value="AMP_BINDING"/>
    <property type="match status" value="1"/>
</dbReference>
<sequence length="1259" mass="136505">MMHGSMRMSSAGPAGPAGPMSSSAGCPAAFRSSGMSSGFAPPVDTLAPMASQRSAGENELGVYCTVVVSKLLDVPVENSMFGKEAKTYQLRVLDHKRKELARSEEIQGLEDHQLKGLTAQTFAIPDDLGTLHAKTLSKTIQVQVEFTGMMGNTIGTCQINRLDLRSNKPWPYEVTYDNQVICGIELCVVEDEPAETAAPLYTSGMGMMQLQKFTASNVDAEDVQHAVSCMLELHAAKDLPAPRTPDMKDVVVTVLTDGGKELRKIGLFQSEMLTGNQLASVDFRETRTFVQAPLHFGGDAQEGSQYIKIAVSYGKRSGSTTSTEIIGVTDPVKVSWKPMVKDYLALRNPDSRRLLGGIYVSHRLVTEAESASVGDDTMKSGRVALPKLTAPLELEHRVSGRTGNFPHGSPEEAIEQAVINAEAQNRALLQRCKKEDQQSPHDFPGMRLNNGWREWDNLDALFESMGPNPLVMSEDLGPQARDVAKHLPAARSQADQMLNLEMLRMYVKDDISKGESMIRPVVCKDANEIAGPHDMTWCPDPPVYVPMSNLTEKDKETVRLACYKPEQNASLLFVDANPNYNIRDLVCEHEVPAAGDEAHIPELRVARRGQEILVTLRGCVPGDEGEAKILLEELDAMLLLFSEENVEKYTVHDLLRAVPLAPCSCAPMVSLDDQVLENFWRERLMHEAELPRSFQGASAASPSWQSLPFLLPSTSVESVIAALAGVLGEMSGQEEVSVLVPLGGEEPTGWFPLCLAKVQSDFEVAAELTKMEKHALVPRYALERLMARPSRPSAAVLQVKGPACGAWCLSTSLQQWGERCSQRVRSSVASHRDLESVELMVALGTVDICTRSKTCGLMIFNEACGFDQPMAQALAKRLTAHFDEDPSKQSKPRDGLSNLLHTSGVAGSPPLLRTNLLRLLLQSAQRTPRSTAAADVGIALSYSELLSCAAAASEELMVFAGSRAIVGVLAERGVAALVGLLAAMLVGAAYCPLIPSQPPNRLASMISVAAIRALLFHPSAEELAHELQQLTSLNTVSIQLDASVRSRSLHEISLSRASSGDEPMHVLFTSGSTGTPKVVRASHTAVLTHLLHVVRTHQLQATDVGLPADLRGSATVNDEGCRRTTLEAEQSRTPDTALKIGLESHEQGPNESIRRAFKHQNEKSIFSYGLSYGFTHRDRHADAENCPRYMAQNAGTGAMLVLCLSSRAQVEVALQHTSLAWVAAAPELWTPLLAGAQLAIAPLAPKGGSLQNCVSNFFK</sequence>
<keyword evidence="5" id="KW-1185">Reference proteome</keyword>
<keyword evidence="1" id="KW-0175">Coiled coil</keyword>
<evidence type="ECO:0000256" key="1">
    <source>
        <dbReference type="SAM" id="Coils"/>
    </source>
</evidence>
<dbReference type="InterPro" id="IPR000873">
    <property type="entry name" value="AMP-dep_synth/lig_dom"/>
</dbReference>
<name>A0ABP0KAT6_9DINO</name>
<proteinExistence type="predicted"/>
<evidence type="ECO:0000259" key="3">
    <source>
        <dbReference type="Pfam" id="PF00501"/>
    </source>
</evidence>